<feature type="domain" description="Ionotropic glutamate receptor C-terminal" evidence="4">
    <location>
        <begin position="41"/>
        <end position="261"/>
    </location>
</feature>
<feature type="domain" description="Solute-binding protein family 3/N-terminal" evidence="3">
    <location>
        <begin position="41"/>
        <end position="260"/>
    </location>
</feature>
<gene>
    <name evidence="5" type="ORF">SAMN00017405_1664</name>
</gene>
<dbReference type="EMBL" id="FWWT01000012">
    <property type="protein sequence ID" value="SMB85745.1"/>
    <property type="molecule type" value="Genomic_DNA"/>
</dbReference>
<dbReference type="Pfam" id="PF00497">
    <property type="entry name" value="SBP_bac_3"/>
    <property type="match status" value="1"/>
</dbReference>
<sequence length="261" mass="28345">MKRFLSISLIMLMMLSIVALAGCAKTEKPAEENAQGDEDKVYIVGTEPTFAPFEMKDEKTGEITGFDIELIKAIAEDQGFKVEVQAMGFDGLINAIKTGTIDIVASGMTIDEARQKEVDFSTPYINSGLALAVQADNEDIKSVNDLKGKVVSVQIGSTGAKKAQELKDQGLLGEVKTFDTVDIVMREVDNGNVDGTINDLPVTNAYIVKSANSLKVLENLTSEEYGFAVQKGNDLKAKIDAGLKNVKENGKYAELEQKYFQ</sequence>
<dbReference type="CDD" id="cd13624">
    <property type="entry name" value="PBP2_Arg_Lys_His"/>
    <property type="match status" value="1"/>
</dbReference>
<keyword evidence="1 2" id="KW-0732">Signal</keyword>
<dbReference type="RefSeq" id="WP_084052482.1">
    <property type="nucleotide sequence ID" value="NZ_FWWT01000012.1"/>
</dbReference>
<dbReference type="AlphaFoldDB" id="A0A1W1UX57"/>
<evidence type="ECO:0000313" key="5">
    <source>
        <dbReference type="EMBL" id="SMB85745.1"/>
    </source>
</evidence>
<proteinExistence type="predicted"/>
<dbReference type="GO" id="GO:0016020">
    <property type="term" value="C:membrane"/>
    <property type="evidence" value="ECO:0007669"/>
    <property type="project" value="InterPro"/>
</dbReference>
<dbReference type="SMART" id="SM00062">
    <property type="entry name" value="PBPb"/>
    <property type="match status" value="1"/>
</dbReference>
<dbReference type="PANTHER" id="PTHR35936">
    <property type="entry name" value="MEMBRANE-BOUND LYTIC MUREIN TRANSGLYCOSYLASE F"/>
    <property type="match status" value="1"/>
</dbReference>
<dbReference type="OrthoDB" id="9774451at2"/>
<dbReference type="InterPro" id="IPR001638">
    <property type="entry name" value="Solute-binding_3/MltF_N"/>
</dbReference>
<dbReference type="SMART" id="SM00079">
    <property type="entry name" value="PBPe"/>
    <property type="match status" value="1"/>
</dbReference>
<reference evidence="5 6" key="1">
    <citation type="submission" date="2017-04" db="EMBL/GenBank/DDBJ databases">
        <authorList>
            <person name="Afonso C.L."/>
            <person name="Miller P.J."/>
            <person name="Scott M.A."/>
            <person name="Spackman E."/>
            <person name="Goraichik I."/>
            <person name="Dimitrov K.M."/>
            <person name="Suarez D.L."/>
            <person name="Swayne D.E."/>
        </authorList>
    </citation>
    <scope>NUCLEOTIDE SEQUENCE [LARGE SCALE GENOMIC DNA]</scope>
    <source>
        <strain evidence="5 6">DSM 11270</strain>
    </source>
</reference>
<evidence type="ECO:0000256" key="1">
    <source>
        <dbReference type="ARBA" id="ARBA00022729"/>
    </source>
</evidence>
<protein>
    <submittedName>
        <fullName evidence="5">Amino acid ABC transporter substrate-binding protein, PAAT family</fullName>
    </submittedName>
</protein>
<evidence type="ECO:0000313" key="6">
    <source>
        <dbReference type="Proteomes" id="UP000192731"/>
    </source>
</evidence>
<dbReference type="PANTHER" id="PTHR35936:SF38">
    <property type="entry name" value="GLUTAMINE-BINDING PERIPLASMIC PROTEIN"/>
    <property type="match status" value="1"/>
</dbReference>
<dbReference type="STRING" id="656914.SAMN00017405_1664"/>
<feature type="signal peptide" evidence="2">
    <location>
        <begin position="1"/>
        <end position="21"/>
    </location>
</feature>
<organism evidence="5 6">
    <name type="scientific">Desulfonispora thiosulfatigenes DSM 11270</name>
    <dbReference type="NCBI Taxonomy" id="656914"/>
    <lineage>
        <taxon>Bacteria</taxon>
        <taxon>Bacillati</taxon>
        <taxon>Bacillota</taxon>
        <taxon>Clostridia</taxon>
        <taxon>Eubacteriales</taxon>
        <taxon>Peptococcaceae</taxon>
        <taxon>Desulfonispora</taxon>
    </lineage>
</organism>
<accession>A0A1W1UX57</accession>
<dbReference type="SUPFAM" id="SSF53850">
    <property type="entry name" value="Periplasmic binding protein-like II"/>
    <property type="match status" value="1"/>
</dbReference>
<dbReference type="PROSITE" id="PS51257">
    <property type="entry name" value="PROKAR_LIPOPROTEIN"/>
    <property type="match status" value="1"/>
</dbReference>
<dbReference type="Proteomes" id="UP000192731">
    <property type="component" value="Unassembled WGS sequence"/>
</dbReference>
<feature type="chain" id="PRO_5039188457" evidence="2">
    <location>
        <begin position="22"/>
        <end position="261"/>
    </location>
</feature>
<evidence type="ECO:0000259" key="3">
    <source>
        <dbReference type="SMART" id="SM00062"/>
    </source>
</evidence>
<evidence type="ECO:0000259" key="4">
    <source>
        <dbReference type="SMART" id="SM00079"/>
    </source>
</evidence>
<evidence type="ECO:0000256" key="2">
    <source>
        <dbReference type="SAM" id="SignalP"/>
    </source>
</evidence>
<dbReference type="InterPro" id="IPR001320">
    <property type="entry name" value="Iontro_rcpt_C"/>
</dbReference>
<keyword evidence="6" id="KW-1185">Reference proteome</keyword>
<dbReference type="GO" id="GO:0015276">
    <property type="term" value="F:ligand-gated monoatomic ion channel activity"/>
    <property type="evidence" value="ECO:0007669"/>
    <property type="project" value="InterPro"/>
</dbReference>
<name>A0A1W1UX57_DESTI</name>
<dbReference type="Gene3D" id="3.40.190.10">
    <property type="entry name" value="Periplasmic binding protein-like II"/>
    <property type="match status" value="2"/>
</dbReference>